<dbReference type="EMBL" id="AMZH03007752">
    <property type="protein sequence ID" value="RRT60517.1"/>
    <property type="molecule type" value="Genomic_DNA"/>
</dbReference>
<protein>
    <submittedName>
        <fullName evidence="1">Uncharacterized protein</fullName>
    </submittedName>
</protein>
<name>A0A426Z951_ENSVE</name>
<feature type="non-terminal residue" evidence="1">
    <location>
        <position position="1"/>
    </location>
</feature>
<accession>A0A426Z951</accession>
<sequence>VSTWLSPAQSLVHGYVPSAFGIQLLPLVREAVACAVSAAHGGRLPARLLPPRLWSIAYGKPVRDRRLMRLQPTRDQPSILLGPLAA</sequence>
<evidence type="ECO:0000313" key="2">
    <source>
        <dbReference type="Proteomes" id="UP000287651"/>
    </source>
</evidence>
<comment type="caution">
    <text evidence="1">The sequence shown here is derived from an EMBL/GenBank/DDBJ whole genome shotgun (WGS) entry which is preliminary data.</text>
</comment>
<dbReference type="Proteomes" id="UP000287651">
    <property type="component" value="Unassembled WGS sequence"/>
</dbReference>
<gene>
    <name evidence="1" type="ORF">B296_00029625</name>
</gene>
<reference evidence="1 2" key="1">
    <citation type="journal article" date="2014" name="Agronomy (Basel)">
        <title>A Draft Genome Sequence for Ensete ventricosum, the Drought-Tolerant Tree Against Hunger.</title>
        <authorList>
            <person name="Harrison J."/>
            <person name="Moore K.A."/>
            <person name="Paszkiewicz K."/>
            <person name="Jones T."/>
            <person name="Grant M."/>
            <person name="Ambacheew D."/>
            <person name="Muzemil S."/>
            <person name="Studholme D.J."/>
        </authorList>
    </citation>
    <scope>NUCLEOTIDE SEQUENCE [LARGE SCALE GENOMIC DNA]</scope>
</reference>
<evidence type="ECO:0000313" key="1">
    <source>
        <dbReference type="EMBL" id="RRT60517.1"/>
    </source>
</evidence>
<organism evidence="1 2">
    <name type="scientific">Ensete ventricosum</name>
    <name type="common">Abyssinian banana</name>
    <name type="synonym">Musa ensete</name>
    <dbReference type="NCBI Taxonomy" id="4639"/>
    <lineage>
        <taxon>Eukaryota</taxon>
        <taxon>Viridiplantae</taxon>
        <taxon>Streptophyta</taxon>
        <taxon>Embryophyta</taxon>
        <taxon>Tracheophyta</taxon>
        <taxon>Spermatophyta</taxon>
        <taxon>Magnoliopsida</taxon>
        <taxon>Liliopsida</taxon>
        <taxon>Zingiberales</taxon>
        <taxon>Musaceae</taxon>
        <taxon>Ensete</taxon>
    </lineage>
</organism>
<proteinExistence type="predicted"/>
<dbReference type="AlphaFoldDB" id="A0A426Z951"/>